<dbReference type="InterPro" id="IPR015421">
    <property type="entry name" value="PyrdxlP-dep_Trfase_major"/>
</dbReference>
<dbReference type="AlphaFoldDB" id="A0A6I0EYC4"/>
<evidence type="ECO:0000256" key="3">
    <source>
        <dbReference type="ARBA" id="ARBA00022679"/>
    </source>
</evidence>
<dbReference type="Pfam" id="PF00202">
    <property type="entry name" value="Aminotran_3"/>
    <property type="match status" value="1"/>
</dbReference>
<accession>A0A6I0EYC4</accession>
<keyword evidence="3 6" id="KW-0808">Transferase</keyword>
<evidence type="ECO:0000313" key="7">
    <source>
        <dbReference type="Proteomes" id="UP000432715"/>
    </source>
</evidence>
<dbReference type="CDD" id="cd00610">
    <property type="entry name" value="OAT_like"/>
    <property type="match status" value="1"/>
</dbReference>
<sequence>MNKNLLKDIDRVWHPYVQMEAYKEKPTMIVEADGIYVKDIRGKTYIDGISSLWNVCLGHNNKKVINSITEQLNSLQYFSLYGYTNQPSVELSLMISDITDNRYKRFFFTNSGSEAADSAIKIIRQYFKNKGEANRTKIVSLEKSFHGVTYGAISAGGIPIDSQQYKPVLSGFIKIPPPYCFRCYYNKKYPECNLACGNKLEEVIIQENPETVAAFMAEPILGAGGIIIPPKGYFTRLKEICDKYGVKLIIDEVSTGFGRLGTGLGIDNWNVKPQIFIGAKGISSGYLPLGVVGVEEDIYEAFLGDKKQLNHGFTTSGHPVSCKAGIATLRVIKEENLIKKVKDKEVFFRKQLQQLMNISIVKDIRGMGLMWGIELIDKYDVATLTYEIAKRKGLITFITDASNVIALFPPFITTEEQLVRIKEVMEASLKLAEERVKIMLK</sequence>
<evidence type="ECO:0000256" key="2">
    <source>
        <dbReference type="ARBA" id="ARBA00022576"/>
    </source>
</evidence>
<dbReference type="SUPFAM" id="SSF53383">
    <property type="entry name" value="PLP-dependent transferases"/>
    <property type="match status" value="1"/>
</dbReference>
<gene>
    <name evidence="6" type="ORF">F8154_10755</name>
</gene>
<dbReference type="RefSeq" id="WP_151861617.1">
    <property type="nucleotide sequence ID" value="NZ_WBZC01000040.1"/>
</dbReference>
<keyword evidence="7" id="KW-1185">Reference proteome</keyword>
<comment type="similarity">
    <text evidence="1 5">Belongs to the class-III pyridoxal-phosphate-dependent aminotransferase family.</text>
</comment>
<evidence type="ECO:0000256" key="1">
    <source>
        <dbReference type="ARBA" id="ARBA00008954"/>
    </source>
</evidence>
<proteinExistence type="inferred from homology"/>
<dbReference type="InterPro" id="IPR015422">
    <property type="entry name" value="PyrdxlP-dep_Trfase_small"/>
</dbReference>
<comment type="caution">
    <text evidence="6">The sequence shown here is derived from an EMBL/GenBank/DDBJ whole genome shotgun (WGS) entry which is preliminary data.</text>
</comment>
<dbReference type="EMBL" id="WBZC01000040">
    <property type="protein sequence ID" value="KAB3533473.1"/>
    <property type="molecule type" value="Genomic_DNA"/>
</dbReference>
<organism evidence="6 7">
    <name type="scientific">Alkaliphilus pronyensis</name>
    <dbReference type="NCBI Taxonomy" id="1482732"/>
    <lineage>
        <taxon>Bacteria</taxon>
        <taxon>Bacillati</taxon>
        <taxon>Bacillota</taxon>
        <taxon>Clostridia</taxon>
        <taxon>Peptostreptococcales</taxon>
        <taxon>Natronincolaceae</taxon>
        <taxon>Alkaliphilus</taxon>
    </lineage>
</organism>
<dbReference type="PANTHER" id="PTHR43094">
    <property type="entry name" value="AMINOTRANSFERASE"/>
    <property type="match status" value="1"/>
</dbReference>
<keyword evidence="2 6" id="KW-0032">Aminotransferase</keyword>
<dbReference type="InterPro" id="IPR015424">
    <property type="entry name" value="PyrdxlP-dep_Trfase"/>
</dbReference>
<dbReference type="Proteomes" id="UP000432715">
    <property type="component" value="Unassembled WGS sequence"/>
</dbReference>
<dbReference type="Gene3D" id="3.40.640.10">
    <property type="entry name" value="Type I PLP-dependent aspartate aminotransferase-like (Major domain)"/>
    <property type="match status" value="1"/>
</dbReference>
<dbReference type="FunFam" id="3.40.640.10:FF:000014">
    <property type="entry name" value="Adenosylmethionine-8-amino-7-oxononanoate aminotransferase, probable"/>
    <property type="match status" value="1"/>
</dbReference>
<dbReference type="Gene3D" id="3.90.1150.10">
    <property type="entry name" value="Aspartate Aminotransferase, domain 1"/>
    <property type="match status" value="1"/>
</dbReference>
<dbReference type="OrthoDB" id="9801052at2"/>
<keyword evidence="4 5" id="KW-0663">Pyridoxal phosphate</keyword>
<dbReference type="PANTHER" id="PTHR43094:SF1">
    <property type="entry name" value="AMINOTRANSFERASE CLASS-III"/>
    <property type="match status" value="1"/>
</dbReference>
<name>A0A6I0EYC4_9FIRM</name>
<dbReference type="GO" id="GO:0030170">
    <property type="term" value="F:pyridoxal phosphate binding"/>
    <property type="evidence" value="ECO:0007669"/>
    <property type="project" value="InterPro"/>
</dbReference>
<dbReference type="InterPro" id="IPR005814">
    <property type="entry name" value="Aminotrans_3"/>
</dbReference>
<protein>
    <submittedName>
        <fullName evidence="6">Aspartate aminotransferase family protein</fullName>
    </submittedName>
</protein>
<dbReference type="GO" id="GO:0008483">
    <property type="term" value="F:transaminase activity"/>
    <property type="evidence" value="ECO:0007669"/>
    <property type="project" value="UniProtKB-KW"/>
</dbReference>
<reference evidence="6 7" key="1">
    <citation type="submission" date="2019-10" db="EMBL/GenBank/DDBJ databases">
        <title>Alkaliphilus serpentinus sp. nov. and Alkaliphilus pronyensis sp. nov., two novel anaerobic alkaliphilic species isolated from the serpentinized-hosted hydrothermal field of the Prony Bay (New Caledonia).</title>
        <authorList>
            <person name="Postec A."/>
        </authorList>
    </citation>
    <scope>NUCLEOTIDE SEQUENCE [LARGE SCALE GENOMIC DNA]</scope>
    <source>
        <strain evidence="6 7">LacV</strain>
    </source>
</reference>
<evidence type="ECO:0000256" key="5">
    <source>
        <dbReference type="RuleBase" id="RU003560"/>
    </source>
</evidence>
<evidence type="ECO:0000313" key="6">
    <source>
        <dbReference type="EMBL" id="KAB3533473.1"/>
    </source>
</evidence>
<evidence type="ECO:0000256" key="4">
    <source>
        <dbReference type="ARBA" id="ARBA00022898"/>
    </source>
</evidence>
<dbReference type="PIRSF" id="PIRSF000521">
    <property type="entry name" value="Transaminase_4ab_Lys_Orn"/>
    <property type="match status" value="1"/>
</dbReference>